<evidence type="ECO:0000256" key="5">
    <source>
        <dbReference type="ARBA" id="ARBA00022840"/>
    </source>
</evidence>
<dbReference type="GO" id="GO:0000776">
    <property type="term" value="C:kinetochore"/>
    <property type="evidence" value="ECO:0007669"/>
    <property type="project" value="TreeGrafter"/>
</dbReference>
<protein>
    <submittedName>
        <fullName evidence="7">Serine/threonine-protein kinase PLK2</fullName>
    </submittedName>
</protein>
<dbReference type="OrthoDB" id="408964at2759"/>
<evidence type="ECO:0000259" key="6">
    <source>
        <dbReference type="PROSITE" id="PS50078"/>
    </source>
</evidence>
<dbReference type="InterPro" id="IPR000959">
    <property type="entry name" value="POLO_box_dom"/>
</dbReference>
<dbReference type="Proteomes" id="UP000770661">
    <property type="component" value="Unassembled WGS sequence"/>
</dbReference>
<keyword evidence="3" id="KW-0547">Nucleotide-binding</keyword>
<dbReference type="InterPro" id="IPR033695">
    <property type="entry name" value="POLO_box_2"/>
</dbReference>
<proteinExistence type="predicted"/>
<dbReference type="CDD" id="cd13117">
    <property type="entry name" value="POLO_box_2"/>
    <property type="match status" value="1"/>
</dbReference>
<keyword evidence="5" id="KW-0067">ATP-binding</keyword>
<evidence type="ECO:0000256" key="1">
    <source>
        <dbReference type="ARBA" id="ARBA00022527"/>
    </source>
</evidence>
<dbReference type="PROSITE" id="PS50078">
    <property type="entry name" value="POLO_BOX"/>
    <property type="match status" value="1"/>
</dbReference>
<keyword evidence="8" id="KW-1185">Reference proteome</keyword>
<accession>A0A8J4Y6F8</accession>
<dbReference type="InterPro" id="IPR036947">
    <property type="entry name" value="POLO_box_dom_sf"/>
</dbReference>
<dbReference type="GO" id="GO:0000922">
    <property type="term" value="C:spindle pole"/>
    <property type="evidence" value="ECO:0007669"/>
    <property type="project" value="TreeGrafter"/>
</dbReference>
<comment type="caution">
    <text evidence="7">The sequence shown here is derived from an EMBL/GenBank/DDBJ whole genome shotgun (WGS) entry which is preliminary data.</text>
</comment>
<dbReference type="GO" id="GO:0005813">
    <property type="term" value="C:centrosome"/>
    <property type="evidence" value="ECO:0007669"/>
    <property type="project" value="TreeGrafter"/>
</dbReference>
<dbReference type="EMBL" id="JACEEZ010010144">
    <property type="protein sequence ID" value="KAG0722005.1"/>
    <property type="molecule type" value="Genomic_DNA"/>
</dbReference>
<name>A0A8J4Y6F8_CHIOP</name>
<keyword evidence="1" id="KW-0723">Serine/threonine-protein kinase</keyword>
<dbReference type="GO" id="GO:0005634">
    <property type="term" value="C:nucleus"/>
    <property type="evidence" value="ECO:0007669"/>
    <property type="project" value="TreeGrafter"/>
</dbReference>
<evidence type="ECO:0000256" key="3">
    <source>
        <dbReference type="ARBA" id="ARBA00022741"/>
    </source>
</evidence>
<evidence type="ECO:0000256" key="4">
    <source>
        <dbReference type="ARBA" id="ARBA00022777"/>
    </source>
</evidence>
<keyword evidence="4 7" id="KW-0418">Kinase</keyword>
<dbReference type="PANTHER" id="PTHR24345:SF0">
    <property type="entry name" value="CELL CYCLE SERINE_THREONINE-PROTEIN KINASE CDC5_MSD2"/>
    <property type="match status" value="1"/>
</dbReference>
<dbReference type="PANTHER" id="PTHR24345">
    <property type="entry name" value="SERINE/THREONINE-PROTEIN KINASE PLK"/>
    <property type="match status" value="1"/>
</dbReference>
<dbReference type="GO" id="GO:0005524">
    <property type="term" value="F:ATP binding"/>
    <property type="evidence" value="ECO:0007669"/>
    <property type="project" value="UniProtKB-KW"/>
</dbReference>
<dbReference type="GO" id="GO:0005737">
    <property type="term" value="C:cytoplasm"/>
    <property type="evidence" value="ECO:0007669"/>
    <property type="project" value="TreeGrafter"/>
</dbReference>
<dbReference type="SUPFAM" id="SSF82615">
    <property type="entry name" value="Polo-box domain"/>
    <property type="match status" value="2"/>
</dbReference>
<organism evidence="7 8">
    <name type="scientific">Chionoecetes opilio</name>
    <name type="common">Atlantic snow crab</name>
    <name type="synonym">Cancer opilio</name>
    <dbReference type="NCBI Taxonomy" id="41210"/>
    <lineage>
        <taxon>Eukaryota</taxon>
        <taxon>Metazoa</taxon>
        <taxon>Ecdysozoa</taxon>
        <taxon>Arthropoda</taxon>
        <taxon>Crustacea</taxon>
        <taxon>Multicrustacea</taxon>
        <taxon>Malacostraca</taxon>
        <taxon>Eumalacostraca</taxon>
        <taxon>Eucarida</taxon>
        <taxon>Decapoda</taxon>
        <taxon>Pleocyemata</taxon>
        <taxon>Brachyura</taxon>
        <taxon>Eubrachyura</taxon>
        <taxon>Majoidea</taxon>
        <taxon>Majidae</taxon>
        <taxon>Chionoecetes</taxon>
    </lineage>
</organism>
<reference evidence="7" key="1">
    <citation type="submission" date="2020-07" db="EMBL/GenBank/DDBJ databases">
        <title>The High-quality genome of the commercially important snow crab, Chionoecetes opilio.</title>
        <authorList>
            <person name="Jeong J.-H."/>
            <person name="Ryu S."/>
        </authorList>
    </citation>
    <scope>NUCLEOTIDE SEQUENCE</scope>
    <source>
        <strain evidence="7">MADBK_172401_WGS</strain>
        <tissue evidence="7">Digestive gland</tissue>
    </source>
</reference>
<evidence type="ECO:0000313" key="8">
    <source>
        <dbReference type="Proteomes" id="UP000770661"/>
    </source>
</evidence>
<keyword evidence="2" id="KW-0808">Transferase</keyword>
<feature type="domain" description="POLO box" evidence="6">
    <location>
        <begin position="71"/>
        <end position="155"/>
    </location>
</feature>
<dbReference type="Pfam" id="PF00659">
    <property type="entry name" value="POLO_box"/>
    <property type="match status" value="1"/>
</dbReference>
<gene>
    <name evidence="7" type="primary">PLK2</name>
    <name evidence="7" type="ORF">GWK47_045257</name>
</gene>
<evidence type="ECO:0000313" key="7">
    <source>
        <dbReference type="EMBL" id="KAG0722005.1"/>
    </source>
</evidence>
<dbReference type="GO" id="GO:0007052">
    <property type="term" value="P:mitotic spindle organization"/>
    <property type="evidence" value="ECO:0007669"/>
    <property type="project" value="TreeGrafter"/>
</dbReference>
<dbReference type="GO" id="GO:0004674">
    <property type="term" value="F:protein serine/threonine kinase activity"/>
    <property type="evidence" value="ECO:0007669"/>
    <property type="project" value="UniProtKB-KW"/>
</dbReference>
<evidence type="ECO:0000256" key="2">
    <source>
        <dbReference type="ARBA" id="ARBA00022679"/>
    </source>
</evidence>
<dbReference type="AlphaFoldDB" id="A0A8J4Y6F8"/>
<dbReference type="Gene3D" id="3.30.1120.30">
    <property type="entry name" value="POLO box domain"/>
    <property type="match status" value="2"/>
</dbReference>
<sequence length="266" mass="29734">MAQMFVDVSRVEFTDSSGRLVVHQAGSLPAWLQERYQLLRYFATYMEENLTEAGDVRSSRAVVGRGSVIPHVRRWDRTPKSIIMQLSNGTFQINFFKDHTKIVIAGERSDVSIMFISSDRQSFTYRLSQLAEVGCDAMVRERLVYALSCLRQYAELDGEELGDISFLANLNLRLCLRPMEHVRSTSQLILLVFYQITAHDDSQKGTEKPTWPPLHTSVLGALQRQTEPCGPQGCVGEAGDVSPRCPQCLPKSGEGGAAIHGLVKQK</sequence>